<keyword evidence="2" id="KW-0927">Auxin signaling pathway</keyword>
<keyword evidence="1 4" id="KW-0808">Transferase</keyword>
<dbReference type="SFLD" id="SFLDS00019">
    <property type="entry name" value="Glutathione_Transferase_(cytos"/>
    <property type="match status" value="1"/>
</dbReference>
<dbReference type="Pfam" id="PF13410">
    <property type="entry name" value="GST_C_2"/>
    <property type="match status" value="1"/>
</dbReference>
<dbReference type="InterPro" id="IPR010987">
    <property type="entry name" value="Glutathione-S-Trfase_C-like"/>
</dbReference>
<dbReference type="PROSITE" id="PS50405">
    <property type="entry name" value="GST_CTER"/>
    <property type="match status" value="1"/>
</dbReference>
<dbReference type="CDD" id="cd03058">
    <property type="entry name" value="GST_N_Tau"/>
    <property type="match status" value="1"/>
</dbReference>
<proteinExistence type="evidence at transcript level"/>
<dbReference type="SFLD" id="SFLDG01152">
    <property type="entry name" value="Main.3:_Omega-_and_Tau-like"/>
    <property type="match status" value="1"/>
</dbReference>
<dbReference type="FunFam" id="1.20.1050.10:FF:000018">
    <property type="entry name" value="Glutathione S-transferase U20"/>
    <property type="match status" value="1"/>
</dbReference>
<dbReference type="Gene3D" id="3.40.30.10">
    <property type="entry name" value="Glutaredoxin"/>
    <property type="match status" value="1"/>
</dbReference>
<dbReference type="Pfam" id="PF02798">
    <property type="entry name" value="GST_N"/>
    <property type="match status" value="1"/>
</dbReference>
<reference evidence="7" key="2">
    <citation type="journal article" date="2013" name="New Phytol.">
        <title>The glutathione transferase of Nicotiana benthamiana NbGSTU4 plays a role in regulating the early replication of Bamboo mosaic virus.</title>
        <authorList>
            <person name="Chen I.H."/>
            <person name="Chiu M.H."/>
            <person name="Cheng S.F."/>
            <person name="Hsu Y.H."/>
            <person name="Tsai C.H."/>
        </authorList>
    </citation>
    <scope>NUCLEOTIDE SEQUENCE</scope>
</reference>
<dbReference type="InterPro" id="IPR004045">
    <property type="entry name" value="Glutathione_S-Trfase_N"/>
</dbReference>
<evidence type="ECO:0000313" key="7">
    <source>
        <dbReference type="EMBL" id="AEI01103.1"/>
    </source>
</evidence>
<dbReference type="GO" id="GO:0009734">
    <property type="term" value="P:auxin-activated signaling pathway"/>
    <property type="evidence" value="ECO:0007669"/>
    <property type="project" value="UniProtKB-KW"/>
</dbReference>
<dbReference type="InterPro" id="IPR045073">
    <property type="entry name" value="Omega/Tau-like"/>
</dbReference>
<dbReference type="InterPro" id="IPR036282">
    <property type="entry name" value="Glutathione-S-Trfase_C_sf"/>
</dbReference>
<keyword evidence="4" id="KW-0963">Cytoplasm</keyword>
<dbReference type="InterPro" id="IPR045074">
    <property type="entry name" value="GST_C_Tau"/>
</dbReference>
<gene>
    <name evidence="7" type="primary">GSTU4</name>
</gene>
<comment type="similarity">
    <text evidence="4">Belongs to the GST superfamily.</text>
</comment>
<dbReference type="AlphaFoldDB" id="F8UV60"/>
<dbReference type="PROSITE" id="PS50404">
    <property type="entry name" value="GST_NTER"/>
    <property type="match status" value="1"/>
</dbReference>
<dbReference type="SFLD" id="SFLDG00358">
    <property type="entry name" value="Main_(cytGST)"/>
    <property type="match status" value="1"/>
</dbReference>
<dbReference type="FunFam" id="3.40.30.10:FF:000014">
    <property type="entry name" value="Tau class glutathione S-transferase"/>
    <property type="match status" value="1"/>
</dbReference>
<dbReference type="SUPFAM" id="SSF52833">
    <property type="entry name" value="Thioredoxin-like"/>
    <property type="match status" value="1"/>
</dbReference>
<evidence type="ECO:0000256" key="3">
    <source>
        <dbReference type="ARBA" id="ARBA00047960"/>
    </source>
</evidence>
<dbReference type="GO" id="GO:0006749">
    <property type="term" value="P:glutathione metabolic process"/>
    <property type="evidence" value="ECO:0007669"/>
    <property type="project" value="InterPro"/>
</dbReference>
<evidence type="ECO:0000256" key="2">
    <source>
        <dbReference type="ARBA" id="ARBA00023294"/>
    </source>
</evidence>
<dbReference type="PANTHER" id="PTHR11260:SF782">
    <property type="entry name" value="GLUTATHIONE S-TRANSFERASE"/>
    <property type="match status" value="1"/>
</dbReference>
<comment type="subcellular location">
    <subcellularLocation>
        <location evidence="4">Cytoplasm</location>
        <location evidence="4">Cytosol</location>
    </subcellularLocation>
</comment>
<comment type="function">
    <text evidence="4">Is involved in the conjugation of reduced glutathione to a wide number of exogenous and endogenous hydrophobic electrophiles.</text>
</comment>
<feature type="domain" description="GST C-terminal" evidence="6">
    <location>
        <begin position="88"/>
        <end position="218"/>
    </location>
</feature>
<dbReference type="InterPro" id="IPR040079">
    <property type="entry name" value="Glutathione_S-Trfase"/>
</dbReference>
<evidence type="ECO:0000259" key="5">
    <source>
        <dbReference type="PROSITE" id="PS50404"/>
    </source>
</evidence>
<dbReference type="PANTHER" id="PTHR11260">
    <property type="entry name" value="GLUTATHIONE S-TRANSFERASE, GST, SUPERFAMILY, GST DOMAIN CONTAINING"/>
    <property type="match status" value="1"/>
</dbReference>
<sequence>MADEVVLLDTYVSMFGMRVRFALAEKGIQYEYKEQDLMNKDPLLLQMNPIHKKIPVLIHNGKPICESLVIVQYIDEVWKDNSPLMPSDPYERAHARFWADYVDKKIYDTGRKIWTSKKEDQEAANKEFIECFKLLEEELGDKPYFGGESFGFVDMALIPYYTWFPAYEKFGNFNIEAECPKIVEWAKKCMQKESVSKSLADPDKVYNFIVMVRQKWGIALE</sequence>
<dbReference type="CDD" id="cd03185">
    <property type="entry name" value="GST_C_Tau"/>
    <property type="match status" value="1"/>
</dbReference>
<organism evidence="7">
    <name type="scientific">Nicotiana benthamiana</name>
    <dbReference type="NCBI Taxonomy" id="4100"/>
    <lineage>
        <taxon>Eukaryota</taxon>
        <taxon>Viridiplantae</taxon>
        <taxon>Streptophyta</taxon>
        <taxon>Embryophyta</taxon>
        <taxon>Tracheophyta</taxon>
        <taxon>Spermatophyta</taxon>
        <taxon>Magnoliopsida</taxon>
        <taxon>eudicotyledons</taxon>
        <taxon>Gunneridae</taxon>
        <taxon>Pentapetalae</taxon>
        <taxon>asterids</taxon>
        <taxon>lamiids</taxon>
        <taxon>Solanales</taxon>
        <taxon>Solanaceae</taxon>
        <taxon>Nicotianoideae</taxon>
        <taxon>Nicotianeae</taxon>
        <taxon>Nicotiana</taxon>
    </lineage>
</organism>
<protein>
    <recommendedName>
        <fullName evidence="4">Glutathione S-transferase</fullName>
        <ecNumber evidence="4">2.5.1.18</ecNumber>
    </recommendedName>
</protein>
<dbReference type="EC" id="2.5.1.18" evidence="4"/>
<evidence type="ECO:0000256" key="1">
    <source>
        <dbReference type="ARBA" id="ARBA00022679"/>
    </source>
</evidence>
<name>F8UV60_NICBE</name>
<dbReference type="SUPFAM" id="SSF47616">
    <property type="entry name" value="GST C-terminal domain-like"/>
    <property type="match status" value="1"/>
</dbReference>
<reference evidence="7" key="1">
    <citation type="submission" date="2011-05" db="EMBL/GenBank/DDBJ databases">
        <authorList>
            <person name="Chiu M."/>
        </authorList>
    </citation>
    <scope>NUCLEOTIDE SEQUENCE</scope>
</reference>
<dbReference type="Gene3D" id="1.20.1050.10">
    <property type="match status" value="1"/>
</dbReference>
<evidence type="ECO:0000256" key="4">
    <source>
        <dbReference type="RuleBase" id="RU369102"/>
    </source>
</evidence>
<dbReference type="EMBL" id="JF915552">
    <property type="protein sequence ID" value="AEI01103.1"/>
    <property type="molecule type" value="mRNA"/>
</dbReference>
<evidence type="ECO:0000259" key="6">
    <source>
        <dbReference type="PROSITE" id="PS50405"/>
    </source>
</evidence>
<dbReference type="GO" id="GO:0004364">
    <property type="term" value="F:glutathione transferase activity"/>
    <property type="evidence" value="ECO:0007669"/>
    <property type="project" value="UniProtKB-EC"/>
</dbReference>
<comment type="catalytic activity">
    <reaction evidence="3 4">
        <text>RX + glutathione = an S-substituted glutathione + a halide anion + H(+)</text>
        <dbReference type="Rhea" id="RHEA:16437"/>
        <dbReference type="ChEBI" id="CHEBI:15378"/>
        <dbReference type="ChEBI" id="CHEBI:16042"/>
        <dbReference type="ChEBI" id="CHEBI:17792"/>
        <dbReference type="ChEBI" id="CHEBI:57925"/>
        <dbReference type="ChEBI" id="CHEBI:90779"/>
        <dbReference type="EC" id="2.5.1.18"/>
    </reaction>
</comment>
<accession>F8UV60</accession>
<dbReference type="InterPro" id="IPR036249">
    <property type="entry name" value="Thioredoxin-like_sf"/>
</dbReference>
<dbReference type="GO" id="GO:0005737">
    <property type="term" value="C:cytoplasm"/>
    <property type="evidence" value="ECO:0007669"/>
    <property type="project" value="TreeGrafter"/>
</dbReference>
<feature type="domain" description="GST N-terminal" evidence="5">
    <location>
        <begin position="3"/>
        <end position="82"/>
    </location>
</feature>